<dbReference type="SMART" id="SM00382">
    <property type="entry name" value="AAA"/>
    <property type="match status" value="1"/>
</dbReference>
<dbReference type="STRING" id="1318743.PU02_0189"/>
<feature type="domain" description="AAA+ ATPase" evidence="6">
    <location>
        <begin position="429"/>
        <end position="686"/>
    </location>
</feature>
<organism evidence="7 8">
    <name type="scientific">Bartonella ancashensis</name>
    <dbReference type="NCBI Taxonomy" id="1318743"/>
    <lineage>
        <taxon>Bacteria</taxon>
        <taxon>Pseudomonadati</taxon>
        <taxon>Pseudomonadota</taxon>
        <taxon>Alphaproteobacteria</taxon>
        <taxon>Hyphomicrobiales</taxon>
        <taxon>Bartonellaceae</taxon>
        <taxon>Bartonella</taxon>
    </lineage>
</organism>
<dbReference type="PANTHER" id="PTHR30121">
    <property type="entry name" value="UNCHARACTERIZED PROTEIN YJGR-RELATED"/>
    <property type="match status" value="1"/>
</dbReference>
<dbReference type="PATRIC" id="fig|1318743.3.peg.196"/>
<dbReference type="Pfam" id="PF19044">
    <property type="entry name" value="P-loop_TraG"/>
    <property type="match status" value="2"/>
</dbReference>
<evidence type="ECO:0000256" key="5">
    <source>
        <dbReference type="ARBA" id="ARBA00023635"/>
    </source>
</evidence>
<dbReference type="SUPFAM" id="SSF52540">
    <property type="entry name" value="P-loop containing nucleoside triphosphate hydrolases"/>
    <property type="match status" value="1"/>
</dbReference>
<dbReference type="InterPro" id="IPR004346">
    <property type="entry name" value="CagE_TrbE_VirB"/>
</dbReference>
<dbReference type="InterPro" id="IPR003593">
    <property type="entry name" value="AAA+_ATPase"/>
</dbReference>
<evidence type="ECO:0000313" key="8">
    <source>
        <dbReference type="Proteomes" id="UP000057213"/>
    </source>
</evidence>
<evidence type="ECO:0000256" key="1">
    <source>
        <dbReference type="ARBA" id="ARBA00006512"/>
    </source>
</evidence>
<dbReference type="Gene3D" id="3.40.50.300">
    <property type="entry name" value="P-loop containing nucleotide triphosphate hydrolases"/>
    <property type="match status" value="2"/>
</dbReference>
<dbReference type="InterPro" id="IPR051162">
    <property type="entry name" value="T4SS_component"/>
</dbReference>
<dbReference type="GO" id="GO:0005524">
    <property type="term" value="F:ATP binding"/>
    <property type="evidence" value="ECO:0007669"/>
    <property type="project" value="UniProtKB-KW"/>
</dbReference>
<dbReference type="InterPro" id="IPR018145">
    <property type="entry name" value="CagE_TrbE_VirB_cntrl_dom"/>
</dbReference>
<evidence type="ECO:0000256" key="3">
    <source>
        <dbReference type="ARBA" id="ARBA00022840"/>
    </source>
</evidence>
<sequence length="790" mass="89860">MINSIIRRESLPEEYIPYVRYVNKHVIALNSRCLMIVMAVDGINFDTADTDQLNSLHDQLNTLLKNVADERVAVYSHIIRRRDMLYPESHFCSSFAATLDAKYKTKILSQELYRNDLYISLLWNPEADTAEQLNSFFQRLTKAKKTQSEPDAEAVRKLEELGQDLIQGLGSYGARLLSIYEHNGILFAEQSEFLHQLVGGRCERIPLTFGTIASTIYSDRVIFGKEIIEIRHESNERFVGMFGWKEYPSKTRPGMTNGLLTVPFEFILTQSFVFKSKAAASVIMSRKQNQLINAADRASSQIDALDAALDDLESNRFVLGEHHLSLAVFADNPRHLAEFLSKSRAYLTNGGAVIAREDLGLESAWWAQLPGNFQYRARSGAITSRNFAALSPFHSFPTGKLHNNAWGTAVALLKTQACSPYYFNFHYGDLGNTFVCGPSGSGKTVIVNFLLAQLQKHNPTMVFFDKDQGAEIFVRAGGGKYKSLKNGIPTGVAPLKGMKYTEKNKVFLRNWILKLVTSEGQTVTEQERQDIAKAVDALESLPYEQRSLGALQLFFDSTSKEGIAMRLQRWIRGNALGWVFDNDHDDLSLEAQFIGYDMTDFLDNEEIRRPLMMYLFNRILDLIDGRRIIIVVDEFWKALEDDSFKAFAQDRLKTIRKQNGMMLFATQSPKDALNSTIAHTIVEQCPTQIFFPNQKANYKDYVEDFKLTEREFELIQSELSRASRRFLIKQGKNSIVAELNLRGMDDEIAVLSGTTKNVEIMNQVLNEYGTDPDIWLPIFYQRREISNETI</sequence>
<name>A0A0M5KSC7_9HYPH</name>
<evidence type="ECO:0000256" key="4">
    <source>
        <dbReference type="ARBA" id="ARBA00023026"/>
    </source>
</evidence>
<evidence type="ECO:0000313" key="7">
    <source>
        <dbReference type="EMBL" id="ALE03003.1"/>
    </source>
</evidence>
<gene>
    <name evidence="7" type="ORF">PU02_0189</name>
</gene>
<dbReference type="InterPro" id="IPR043964">
    <property type="entry name" value="P-loop_TraG"/>
</dbReference>
<keyword evidence="8" id="KW-1185">Reference proteome</keyword>
<dbReference type="PANTHER" id="PTHR30121:SF12">
    <property type="entry name" value="TYPE IV SECRETION SYSTEM PROTEIN CAGE"/>
    <property type="match status" value="1"/>
</dbReference>
<accession>A0A0M5KSC7</accession>
<protein>
    <recommendedName>
        <fullName evidence="5">Type IV secretion system protein virB4</fullName>
    </recommendedName>
</protein>
<evidence type="ECO:0000259" key="6">
    <source>
        <dbReference type="SMART" id="SM00382"/>
    </source>
</evidence>
<reference evidence="7 8" key="1">
    <citation type="journal article" date="2015" name="Genome Announc.">
        <title>Complete Genome Sequence of Bartonella ancashensis Strain 20.00, Isolated from the Blood of a Patient with Verruga Peruana.</title>
        <authorList>
            <person name="Hang J."/>
            <person name="Mullins K.E."/>
            <person name="Clifford R.J."/>
            <person name="Onmus-Leone F."/>
            <person name="Yang Y."/>
            <person name="Jiang J."/>
            <person name="Leguia M."/>
            <person name="Kasper M.R."/>
            <person name="Maguina C."/>
            <person name="Lesho E.P."/>
            <person name="Jarman R.G."/>
            <person name="Richards A.L."/>
            <person name="Blazes D."/>
        </authorList>
    </citation>
    <scope>NUCLEOTIDE SEQUENCE [LARGE SCALE GENOMIC DNA]</scope>
    <source>
        <strain evidence="7 8">20.00</strain>
    </source>
</reference>
<keyword evidence="3" id="KW-0067">ATP-binding</keyword>
<dbReference type="InterPro" id="IPR027417">
    <property type="entry name" value="P-loop_NTPase"/>
</dbReference>
<dbReference type="Proteomes" id="UP000057213">
    <property type="component" value="Chromosome"/>
</dbReference>
<comment type="similarity">
    <text evidence="1">Belongs to the TrbE/VirB4 family.</text>
</comment>
<evidence type="ECO:0000256" key="2">
    <source>
        <dbReference type="ARBA" id="ARBA00022741"/>
    </source>
</evidence>
<dbReference type="Pfam" id="PF03135">
    <property type="entry name" value="CagE_TrbE_VirB"/>
    <property type="match status" value="1"/>
</dbReference>
<dbReference type="OrthoDB" id="9816422at2"/>
<keyword evidence="4" id="KW-0843">Virulence</keyword>
<keyword evidence="2" id="KW-0547">Nucleotide-binding</keyword>
<proteinExistence type="inferred from homology"/>
<dbReference type="AlphaFoldDB" id="A0A0M5KSC7"/>
<dbReference type="KEGG" id="banc:PU02_0189"/>
<dbReference type="RefSeq" id="WP_053943685.1">
    <property type="nucleotide sequence ID" value="NZ_CP010401.1"/>
</dbReference>
<dbReference type="NCBIfam" id="TIGR00929">
    <property type="entry name" value="VirB4_CagE"/>
    <property type="match status" value="1"/>
</dbReference>
<dbReference type="EMBL" id="CP010401">
    <property type="protein sequence ID" value="ALE03003.1"/>
    <property type="molecule type" value="Genomic_DNA"/>
</dbReference>